<dbReference type="FunFam" id="2.10.25.10:FF:000441">
    <property type="entry name" value="Laminin subunit gamma 2"/>
    <property type="match status" value="1"/>
</dbReference>
<feature type="coiled-coil region" evidence="13">
    <location>
        <begin position="593"/>
        <end position="653"/>
    </location>
</feature>
<evidence type="ECO:0000256" key="13">
    <source>
        <dbReference type="SAM" id="Coils"/>
    </source>
</evidence>
<feature type="disulfide bond" evidence="12">
    <location>
        <begin position="523"/>
        <end position="532"/>
    </location>
</feature>
<keyword evidence="9 12" id="KW-1015">Disulfide bond</keyword>
<evidence type="ECO:0000259" key="14">
    <source>
        <dbReference type="PROSITE" id="PS50027"/>
    </source>
</evidence>
<proteinExistence type="predicted"/>
<sequence>RPRVWLMCAAVSVCDCNGKSSQCIFDRDLLRETGNGYRCLNCIDNTDGVHCERCKEEFYHQRDGESCLPSRWGHRRRWGCDNYGRCSCKPGVMGDKCDRCQPGFHSFSETGTLSFLLRSARCDCDPAGSAGHCVSGHCVCKASVSGERCDRCKQGYYHLDARNPEGCSQCFCYGHSAMCTSAENYNIHKITSTFQQDAEGWRGVYVNGSPVQLQWSPRHRDVFVTARRSEPTYFLAPARFLGNQQVSYGQTLSFDYRMDRGGRRPSPRDVVLEGAGLRVTASLLPHGKMLPCGISKTYTFRLDEHLRSGWSPKLSYFEYRRLLGNLTALWIRATYGEYSTGYIDNVTLVSAQPTSGAPVPWVERCVCPAGYQGQFCEHCAPGYKRDASNLGPFSTCVLCNCQGGGNCDPDTGDCYSGDENMDPNASCPFGFYRDPWNPQSCQLCPCRNGQGCSVAPGRKEVICNNCPLGVTGANCELCADGYFGDPLGDNGRVRPCQPCHCNNNVDPGAVGNCDRLTGECLKCLYNTAGFSCDQCRGGFFGNPLALNPAEKCQACNCNSVGSDPLKCRSDGSCVCKPGFEGPNCERTQCPACYSHVKTQVDQYLQQLQQLEVLVSRLQLGSGQGANEELERKMQQAEETLREILREALSLQASDKSLESRMSKMKGQESSYQSRLADIRVTVQRLQALGRQYQAQVQDIRRLIERARLDLGQSKVTLSGLVSSSQALSAQTLQTTLLFSSHVQSANAIEQAVRAAVDDSGQALELVRSAVSGGGILASSVQGLLRKYDETKLLANELETDTSRSALDADRAYQGSLVLLSSMSRFSKIDTGSFQEEANRLRQEADTLMGLVETYMAEYRRLQSNTRSWEEEIKQLLQSGESKRLASSQLLSRANLAKSRAQQALSAGNATFYEVELILKNLRGFHLQVDGRRREAEEAMRRLPLISNMVTNANDKTGRAEGALGSAATDAKTARSMAGEAKEITGSIQQEIRRLNSEANRTADGVLALEKGVIALLNEAREAERELTRKTLEVDMDATAAQKGAHAGARTAGAAVQETLRALEDFLHLMDQPGPVDEQALRLLELNLRGARTKNSQLKEQMAELEKTASLQRLRVQTLERSINEILADIRNLEEIRNNLPPGCYNTNSIEKP</sequence>
<keyword evidence="8 13" id="KW-0175">Coiled coil</keyword>
<reference evidence="16" key="1">
    <citation type="journal article" date="2015" name="Genome Biol. Evol.">
        <title>Physical Mapping and Refinement of the Painted Turtle Genome (Chrysemys picta) Inform Amniote Genome Evolution and Challenge Turtle-Bird Chromosomal Conservation.</title>
        <authorList>
            <person name="Badenhorst D."/>
            <person name="Hillier L.W."/>
            <person name="Literman R."/>
            <person name="Montiel E.E."/>
            <person name="Radhakrishnan S."/>
            <person name="Shen Y."/>
            <person name="Minx P."/>
            <person name="Janes D.E."/>
            <person name="Warren W.C."/>
            <person name="Edwards S.V."/>
            <person name="Valenzuela N."/>
        </authorList>
    </citation>
    <scope>NUCLEOTIDE SEQUENCE [LARGE SCALE GENOMIC DNA]</scope>
</reference>
<dbReference type="PROSITE" id="PS01248">
    <property type="entry name" value="EGF_LAM_1"/>
    <property type="match status" value="2"/>
</dbReference>
<dbReference type="SMART" id="SM00181">
    <property type="entry name" value="EGF"/>
    <property type="match status" value="6"/>
</dbReference>
<evidence type="ECO:0000256" key="12">
    <source>
        <dbReference type="PROSITE-ProRule" id="PRU00460"/>
    </source>
</evidence>
<feature type="disulfide bond" evidence="12">
    <location>
        <begin position="140"/>
        <end position="149"/>
    </location>
</feature>
<evidence type="ECO:0000313" key="16">
    <source>
        <dbReference type="Ensembl" id="ENSCPBP00000021985.1"/>
    </source>
</evidence>
<keyword evidence="4" id="KW-0732">Signal</keyword>
<evidence type="ECO:0000256" key="10">
    <source>
        <dbReference type="ARBA" id="ARBA00023180"/>
    </source>
</evidence>
<dbReference type="GO" id="GO:0008284">
    <property type="term" value="P:positive regulation of cell population proliferation"/>
    <property type="evidence" value="ECO:0007669"/>
    <property type="project" value="Ensembl"/>
</dbReference>
<evidence type="ECO:0000256" key="11">
    <source>
        <dbReference type="ARBA" id="ARBA00023292"/>
    </source>
</evidence>
<gene>
    <name evidence="16" type="primary">LAMC2</name>
</gene>
<dbReference type="SMART" id="SM00281">
    <property type="entry name" value="LamB"/>
    <property type="match status" value="1"/>
</dbReference>
<feature type="domain" description="Laminin EGF-like" evidence="14">
    <location>
        <begin position="499"/>
        <end position="554"/>
    </location>
</feature>
<dbReference type="GO" id="GO:0009888">
    <property type="term" value="P:tissue development"/>
    <property type="evidence" value="ECO:0007669"/>
    <property type="project" value="TreeGrafter"/>
</dbReference>
<keyword evidence="3" id="KW-0272">Extracellular matrix</keyword>
<dbReference type="PROSITE" id="PS50027">
    <property type="entry name" value="EGF_LAM_2"/>
    <property type="match status" value="2"/>
</dbReference>
<dbReference type="Proteomes" id="UP000694380">
    <property type="component" value="Chromosome 8"/>
</dbReference>
<dbReference type="GO" id="GO:0005604">
    <property type="term" value="C:basement membrane"/>
    <property type="evidence" value="ECO:0007669"/>
    <property type="project" value="UniProtKB-SubCell"/>
</dbReference>
<evidence type="ECO:0000256" key="7">
    <source>
        <dbReference type="ARBA" id="ARBA00022889"/>
    </source>
</evidence>
<dbReference type="InterPro" id="IPR002049">
    <property type="entry name" value="LE_dom"/>
</dbReference>
<dbReference type="PANTHER" id="PTHR10574">
    <property type="entry name" value="NETRIN/LAMININ-RELATED"/>
    <property type="match status" value="1"/>
</dbReference>
<dbReference type="OMA" id="ARWVQTC"/>
<dbReference type="FunFam" id="2.10.25.10:FF:000533">
    <property type="entry name" value="Laminin subunit gamma 2"/>
    <property type="match status" value="1"/>
</dbReference>
<dbReference type="PRINTS" id="PR00011">
    <property type="entry name" value="EGFLAMININ"/>
</dbReference>
<evidence type="ECO:0000256" key="8">
    <source>
        <dbReference type="ARBA" id="ARBA00023054"/>
    </source>
</evidence>
<dbReference type="PROSITE" id="PS51115">
    <property type="entry name" value="LAMININ_IVA"/>
    <property type="match status" value="1"/>
</dbReference>
<dbReference type="Ensembl" id="ENSCPBT00000025885.1">
    <property type="protein sequence ID" value="ENSCPBP00000021985.1"/>
    <property type="gene ID" value="ENSCPBG00000015745.1"/>
</dbReference>
<feature type="coiled-coil region" evidence="13">
    <location>
        <begin position="851"/>
        <end position="878"/>
    </location>
</feature>
<dbReference type="PANTHER" id="PTHR10574:SF313">
    <property type="entry name" value="LAMININ SUBUNIT GAMMA-2"/>
    <property type="match status" value="1"/>
</dbReference>
<keyword evidence="11 12" id="KW-0424">Laminin EGF-like domain</keyword>
<dbReference type="SMART" id="SM00180">
    <property type="entry name" value="EGF_Lam"/>
    <property type="match status" value="7"/>
</dbReference>
<evidence type="ECO:0000256" key="9">
    <source>
        <dbReference type="ARBA" id="ARBA00023157"/>
    </source>
</evidence>
<feature type="domain" description="Laminin IV type A" evidence="15">
    <location>
        <begin position="196"/>
        <end position="364"/>
    </location>
</feature>
<feature type="coiled-coil region" evidence="13">
    <location>
        <begin position="1005"/>
        <end position="1032"/>
    </location>
</feature>
<keyword evidence="7" id="KW-0130">Cell adhesion</keyword>
<keyword evidence="6" id="KW-0084">Basement membrane</keyword>
<evidence type="ECO:0000256" key="3">
    <source>
        <dbReference type="ARBA" id="ARBA00022530"/>
    </source>
</evidence>
<dbReference type="InterPro" id="IPR050440">
    <property type="entry name" value="Laminin/Netrin_ECM"/>
</dbReference>
<evidence type="ECO:0000256" key="5">
    <source>
        <dbReference type="ARBA" id="ARBA00022737"/>
    </source>
</evidence>
<feature type="domain" description="Laminin EGF-like" evidence="14">
    <location>
        <begin position="122"/>
        <end position="169"/>
    </location>
</feature>
<dbReference type="SUPFAM" id="SSF57196">
    <property type="entry name" value="EGF/Laminin"/>
    <property type="match status" value="4"/>
</dbReference>
<dbReference type="GO" id="GO:0009887">
    <property type="term" value="P:animal organ morphogenesis"/>
    <property type="evidence" value="ECO:0007669"/>
    <property type="project" value="TreeGrafter"/>
</dbReference>
<dbReference type="GeneTree" id="ENSGT00940000160470"/>
<accession>A0A8C3HQP9</accession>
<reference evidence="16" key="2">
    <citation type="submission" date="2025-08" db="UniProtKB">
        <authorList>
            <consortium name="Ensembl"/>
        </authorList>
    </citation>
    <scope>IDENTIFICATION</scope>
</reference>
<dbReference type="GO" id="GO:0030335">
    <property type="term" value="P:positive regulation of cell migration"/>
    <property type="evidence" value="ECO:0007669"/>
    <property type="project" value="Ensembl"/>
</dbReference>
<evidence type="ECO:0000313" key="17">
    <source>
        <dbReference type="Proteomes" id="UP000694380"/>
    </source>
</evidence>
<dbReference type="CDD" id="cd00055">
    <property type="entry name" value="EGF_Lam"/>
    <property type="match status" value="7"/>
</dbReference>
<keyword evidence="10" id="KW-0325">Glycoprotein</keyword>
<organism evidence="16 17">
    <name type="scientific">Chrysemys picta bellii</name>
    <name type="common">Western painted turtle</name>
    <name type="synonym">Emys bellii</name>
    <dbReference type="NCBI Taxonomy" id="8478"/>
    <lineage>
        <taxon>Eukaryota</taxon>
        <taxon>Metazoa</taxon>
        <taxon>Chordata</taxon>
        <taxon>Craniata</taxon>
        <taxon>Vertebrata</taxon>
        <taxon>Euteleostomi</taxon>
        <taxon>Archelosauria</taxon>
        <taxon>Testudinata</taxon>
        <taxon>Testudines</taxon>
        <taxon>Cryptodira</taxon>
        <taxon>Durocryptodira</taxon>
        <taxon>Testudinoidea</taxon>
        <taxon>Emydidae</taxon>
        <taxon>Chrysemys</taxon>
    </lineage>
</organism>
<dbReference type="Pfam" id="PF00053">
    <property type="entry name" value="EGF_laminin"/>
    <property type="match status" value="7"/>
</dbReference>
<reference evidence="16" key="3">
    <citation type="submission" date="2025-09" db="UniProtKB">
        <authorList>
            <consortium name="Ensembl"/>
        </authorList>
    </citation>
    <scope>IDENTIFICATION</scope>
</reference>
<evidence type="ECO:0000256" key="6">
    <source>
        <dbReference type="ARBA" id="ARBA00022869"/>
    </source>
</evidence>
<dbReference type="InterPro" id="IPR000034">
    <property type="entry name" value="Laminin_IV"/>
</dbReference>
<protein>
    <submittedName>
        <fullName evidence="16">Laminin subunit gamma 2</fullName>
    </submittedName>
</protein>
<dbReference type="Pfam" id="PF00052">
    <property type="entry name" value="Laminin_B"/>
    <property type="match status" value="1"/>
</dbReference>
<dbReference type="Gene3D" id="2.10.25.10">
    <property type="entry name" value="Laminin"/>
    <property type="match status" value="5"/>
</dbReference>
<name>A0A8C3HQP9_CHRPI</name>
<dbReference type="GO" id="GO:0007411">
    <property type="term" value="P:axon guidance"/>
    <property type="evidence" value="ECO:0007669"/>
    <property type="project" value="TreeGrafter"/>
</dbReference>
<feature type="coiled-coil region" evidence="13">
    <location>
        <begin position="1080"/>
        <end position="1135"/>
    </location>
</feature>
<dbReference type="FunFam" id="2.10.25.10:FF:000174">
    <property type="entry name" value="Laminin subunit gamma-1"/>
    <property type="match status" value="1"/>
</dbReference>
<evidence type="ECO:0000256" key="2">
    <source>
        <dbReference type="ARBA" id="ARBA00022525"/>
    </source>
</evidence>
<keyword evidence="2" id="KW-0964">Secreted</keyword>
<dbReference type="FunFam" id="2.10.25.10:FF:000067">
    <property type="entry name" value="Laminin subunit gamma 1"/>
    <property type="match status" value="1"/>
</dbReference>
<dbReference type="InterPro" id="IPR000742">
    <property type="entry name" value="EGF"/>
</dbReference>
<dbReference type="GO" id="GO:0007155">
    <property type="term" value="P:cell adhesion"/>
    <property type="evidence" value="ECO:0007669"/>
    <property type="project" value="UniProtKB-KW"/>
</dbReference>
<dbReference type="AlphaFoldDB" id="A0A8C3HQP9"/>
<dbReference type="FunFam" id="2.10.25.10:FF:000769">
    <property type="entry name" value="Laminin subunit gamma-1"/>
    <property type="match status" value="1"/>
</dbReference>
<evidence type="ECO:0000256" key="4">
    <source>
        <dbReference type="ARBA" id="ARBA00022729"/>
    </source>
</evidence>
<keyword evidence="5" id="KW-0677">Repeat</keyword>
<keyword evidence="17" id="KW-1185">Reference proteome</keyword>
<comment type="caution">
    <text evidence="12">Lacks conserved residue(s) required for the propagation of feature annotation.</text>
</comment>
<comment type="subcellular location">
    <subcellularLocation>
        <location evidence="1">Secreted</location>
        <location evidence="1">Extracellular space</location>
        <location evidence="1">Extracellular matrix</location>
        <location evidence="1">Basement membrane</location>
    </subcellularLocation>
</comment>
<evidence type="ECO:0000256" key="1">
    <source>
        <dbReference type="ARBA" id="ARBA00004302"/>
    </source>
</evidence>
<evidence type="ECO:0000259" key="15">
    <source>
        <dbReference type="PROSITE" id="PS51115"/>
    </source>
</evidence>